<feature type="transmembrane region" description="Helical" evidence="10">
    <location>
        <begin position="66"/>
        <end position="90"/>
    </location>
</feature>
<dbReference type="PANTHER" id="PTHR43298">
    <property type="entry name" value="MULTIDRUG RESISTANCE PROTEIN NORM-RELATED"/>
    <property type="match status" value="1"/>
</dbReference>
<evidence type="ECO:0000256" key="7">
    <source>
        <dbReference type="ARBA" id="ARBA00023065"/>
    </source>
</evidence>
<dbReference type="Proteomes" id="UP001429580">
    <property type="component" value="Unassembled WGS sequence"/>
</dbReference>
<evidence type="ECO:0000256" key="5">
    <source>
        <dbReference type="ARBA" id="ARBA00022692"/>
    </source>
</evidence>
<dbReference type="CDD" id="cd13131">
    <property type="entry name" value="MATE_NorM_like"/>
    <property type="match status" value="1"/>
</dbReference>
<proteinExistence type="predicted"/>
<feature type="transmembrane region" description="Helical" evidence="10">
    <location>
        <begin position="289"/>
        <end position="313"/>
    </location>
</feature>
<feature type="transmembrane region" description="Helical" evidence="10">
    <location>
        <begin position="147"/>
        <end position="165"/>
    </location>
</feature>
<evidence type="ECO:0000256" key="3">
    <source>
        <dbReference type="ARBA" id="ARBA00022449"/>
    </source>
</evidence>
<dbReference type="InterPro" id="IPR048279">
    <property type="entry name" value="MdtK-like"/>
</dbReference>
<dbReference type="NCBIfam" id="TIGR00797">
    <property type="entry name" value="matE"/>
    <property type="match status" value="1"/>
</dbReference>
<evidence type="ECO:0000256" key="6">
    <source>
        <dbReference type="ARBA" id="ARBA00022989"/>
    </source>
</evidence>
<accession>A0ABX0V006</accession>
<keyword evidence="2" id="KW-0813">Transport</keyword>
<evidence type="ECO:0000256" key="8">
    <source>
        <dbReference type="ARBA" id="ARBA00023136"/>
    </source>
</evidence>
<organism evidence="11 12">
    <name type="scientific">Pseudochelatococcus lubricantis</name>
    <dbReference type="NCBI Taxonomy" id="1538102"/>
    <lineage>
        <taxon>Bacteria</taxon>
        <taxon>Pseudomonadati</taxon>
        <taxon>Pseudomonadota</taxon>
        <taxon>Alphaproteobacteria</taxon>
        <taxon>Hyphomicrobiales</taxon>
        <taxon>Chelatococcaceae</taxon>
        <taxon>Pseudochelatococcus</taxon>
    </lineage>
</organism>
<evidence type="ECO:0000256" key="4">
    <source>
        <dbReference type="ARBA" id="ARBA00022475"/>
    </source>
</evidence>
<gene>
    <name evidence="11" type="ORF">FHS82_002389</name>
</gene>
<dbReference type="RefSeq" id="WP_166952990.1">
    <property type="nucleotide sequence ID" value="NZ_JAASQI010000005.1"/>
</dbReference>
<comment type="caution">
    <text evidence="11">The sequence shown here is derived from an EMBL/GenBank/DDBJ whole genome shotgun (WGS) entry which is preliminary data.</text>
</comment>
<dbReference type="PANTHER" id="PTHR43298:SF2">
    <property type="entry name" value="FMN_FAD EXPORTER YEEO-RELATED"/>
    <property type="match status" value="1"/>
</dbReference>
<dbReference type="EMBL" id="JAASQI010000005">
    <property type="protein sequence ID" value="NIJ58541.1"/>
    <property type="molecule type" value="Genomic_DNA"/>
</dbReference>
<dbReference type="InterPro" id="IPR050222">
    <property type="entry name" value="MATE_MdtK"/>
</dbReference>
<keyword evidence="8 10" id="KW-0472">Membrane</keyword>
<name>A0ABX0V006_9HYPH</name>
<keyword evidence="3" id="KW-0050">Antiport</keyword>
<feature type="transmembrane region" description="Helical" evidence="10">
    <location>
        <begin position="411"/>
        <end position="432"/>
    </location>
</feature>
<reference evidence="11 12" key="1">
    <citation type="submission" date="2020-03" db="EMBL/GenBank/DDBJ databases">
        <title>Genomic Encyclopedia of Type Strains, Phase IV (KMG-IV): sequencing the most valuable type-strain genomes for metagenomic binning, comparative biology and taxonomic classification.</title>
        <authorList>
            <person name="Goeker M."/>
        </authorList>
    </citation>
    <scope>NUCLEOTIDE SEQUENCE [LARGE SCALE GENOMIC DNA]</scope>
    <source>
        <strain evidence="11 12">DSM 103870</strain>
    </source>
</reference>
<evidence type="ECO:0000256" key="10">
    <source>
        <dbReference type="SAM" id="Phobius"/>
    </source>
</evidence>
<feature type="transmembrane region" description="Helical" evidence="10">
    <location>
        <begin position="31"/>
        <end position="54"/>
    </location>
</feature>
<feature type="transmembrane region" description="Helical" evidence="10">
    <location>
        <begin position="334"/>
        <end position="363"/>
    </location>
</feature>
<evidence type="ECO:0000256" key="9">
    <source>
        <dbReference type="ARBA" id="ARBA00031636"/>
    </source>
</evidence>
<sequence>MTQLSSLATSTSSPDRGFPAWRRELRATSALGWPLVLTTLAQMAITVTDVIFIGRLGSQSLAAGTLATNLYTLVMLFSLGLLTAVSPMIARELGKNRFAVREVRRTVRQGLWSAIIVFIPCALLLWNGGAVLRAIGEPPELARLAGSYLRVFMWGLLPFLGYLVLRSFVSALERPQWAFGAAVAAILFNILGNWLLVFGNLGFPRLEMIGSGLASTIANIVLFTTMAVVVLRDRRFRRYHLFGFFWRADWPRFRALWRLGLPIAALSTFEISVFNAAAFMMGWLGEAELAAHAVAIQLAGITFMVPVGLSQAVTVRVGRAHGAGDKDGVTRAGWIGIGLGMAAMAIAAMLMTVMPVTLVSVFLDIHNPLNARAVELAVTFLAFAALFQLADGGQVLGAAVLRGLHDTRVPMIYAIVGYWFIGLPLCVGLAFGAGLGGAGIWMGLAVGLATVATLMIVRWTRRERLGLVRFPRPVP</sequence>
<evidence type="ECO:0000313" key="11">
    <source>
        <dbReference type="EMBL" id="NIJ58541.1"/>
    </source>
</evidence>
<dbReference type="InterPro" id="IPR002528">
    <property type="entry name" value="MATE_fam"/>
</dbReference>
<evidence type="ECO:0000256" key="2">
    <source>
        <dbReference type="ARBA" id="ARBA00022448"/>
    </source>
</evidence>
<dbReference type="Pfam" id="PF01554">
    <property type="entry name" value="MatE"/>
    <property type="match status" value="2"/>
</dbReference>
<feature type="transmembrane region" description="Helical" evidence="10">
    <location>
        <begin position="369"/>
        <end position="390"/>
    </location>
</feature>
<comment type="subcellular location">
    <subcellularLocation>
        <location evidence="1">Cell inner membrane</location>
        <topology evidence="1">Multi-pass membrane protein</topology>
    </subcellularLocation>
</comment>
<keyword evidence="4" id="KW-1003">Cell membrane</keyword>
<feature type="transmembrane region" description="Helical" evidence="10">
    <location>
        <begin position="111"/>
        <end position="135"/>
    </location>
</feature>
<evidence type="ECO:0000256" key="1">
    <source>
        <dbReference type="ARBA" id="ARBA00004429"/>
    </source>
</evidence>
<feature type="transmembrane region" description="Helical" evidence="10">
    <location>
        <begin position="208"/>
        <end position="231"/>
    </location>
</feature>
<feature type="transmembrane region" description="Helical" evidence="10">
    <location>
        <begin position="438"/>
        <end position="457"/>
    </location>
</feature>
<keyword evidence="5 10" id="KW-0812">Transmembrane</keyword>
<evidence type="ECO:0000313" key="12">
    <source>
        <dbReference type="Proteomes" id="UP001429580"/>
    </source>
</evidence>
<dbReference type="PIRSF" id="PIRSF006603">
    <property type="entry name" value="DinF"/>
    <property type="match status" value="1"/>
</dbReference>
<protein>
    <recommendedName>
        <fullName evidence="9">Multidrug-efflux transporter</fullName>
    </recommendedName>
</protein>
<feature type="transmembrane region" description="Helical" evidence="10">
    <location>
        <begin position="259"/>
        <end position="283"/>
    </location>
</feature>
<keyword evidence="12" id="KW-1185">Reference proteome</keyword>
<keyword evidence="6 10" id="KW-1133">Transmembrane helix</keyword>
<keyword evidence="7" id="KW-0406">Ion transport</keyword>
<feature type="transmembrane region" description="Helical" evidence="10">
    <location>
        <begin position="177"/>
        <end position="196"/>
    </location>
</feature>